<keyword evidence="3" id="KW-0808">Transferase</keyword>
<evidence type="ECO:0000313" key="9">
    <source>
        <dbReference type="Proteomes" id="UP000663942"/>
    </source>
</evidence>
<evidence type="ECO:0000259" key="5">
    <source>
        <dbReference type="Pfam" id="PF20464"/>
    </source>
</evidence>
<name>A0ABX7SG60_9CAUL</name>
<feature type="domain" description="MmeI-like helicase spacer" evidence="6">
    <location>
        <begin position="245"/>
        <end position="315"/>
    </location>
</feature>
<evidence type="ECO:0000313" key="8">
    <source>
        <dbReference type="EMBL" id="QTC86554.1"/>
    </source>
</evidence>
<dbReference type="InterPro" id="IPR046819">
    <property type="entry name" value="MmeI_hel"/>
</dbReference>
<protein>
    <recommendedName>
        <fullName evidence="1">site-specific DNA-methyltransferase (adenine-specific)</fullName>
        <ecNumber evidence="1">2.1.1.72</ecNumber>
    </recommendedName>
</protein>
<evidence type="ECO:0000256" key="3">
    <source>
        <dbReference type="ARBA" id="ARBA00022679"/>
    </source>
</evidence>
<organism evidence="8 9">
    <name type="scientific">Brevundimonas pondensis</name>
    <dbReference type="NCBI Taxonomy" id="2774189"/>
    <lineage>
        <taxon>Bacteria</taxon>
        <taxon>Pseudomonadati</taxon>
        <taxon>Pseudomonadota</taxon>
        <taxon>Alphaproteobacteria</taxon>
        <taxon>Caulobacterales</taxon>
        <taxon>Caulobacteraceae</taxon>
        <taxon>Brevundimonas</taxon>
    </lineage>
</organism>
<gene>
    <name evidence="8" type="ORF">IFE19_10345</name>
</gene>
<dbReference type="EMBL" id="CP062006">
    <property type="protein sequence ID" value="QTC86554.1"/>
    <property type="molecule type" value="Genomic_DNA"/>
</dbReference>
<evidence type="ECO:0000259" key="7">
    <source>
        <dbReference type="Pfam" id="PF20473"/>
    </source>
</evidence>
<dbReference type="PROSITE" id="PS00092">
    <property type="entry name" value="N6_MTASE"/>
    <property type="match status" value="1"/>
</dbReference>
<dbReference type="Pfam" id="PF20473">
    <property type="entry name" value="MmeI_Mtase"/>
    <property type="match status" value="1"/>
</dbReference>
<keyword evidence="8" id="KW-0255">Endonuclease</keyword>
<keyword evidence="8" id="KW-0540">Nuclease</keyword>
<dbReference type="InterPro" id="IPR046817">
    <property type="entry name" value="MmeI_N"/>
</dbReference>
<evidence type="ECO:0000259" key="6">
    <source>
        <dbReference type="Pfam" id="PF20465"/>
    </source>
</evidence>
<evidence type="ECO:0000256" key="2">
    <source>
        <dbReference type="ARBA" id="ARBA00022603"/>
    </source>
</evidence>
<evidence type="ECO:0000256" key="4">
    <source>
        <dbReference type="ARBA" id="ARBA00047942"/>
    </source>
</evidence>
<evidence type="ECO:0000256" key="1">
    <source>
        <dbReference type="ARBA" id="ARBA00011900"/>
    </source>
</evidence>
<dbReference type="Pfam" id="PF20464">
    <property type="entry name" value="MmeI_N"/>
    <property type="match status" value="1"/>
</dbReference>
<dbReference type="PANTHER" id="PTHR33841">
    <property type="entry name" value="DNA METHYLTRANSFERASE YEEA-RELATED"/>
    <property type="match status" value="1"/>
</dbReference>
<dbReference type="InterPro" id="IPR029063">
    <property type="entry name" value="SAM-dependent_MTases_sf"/>
</dbReference>
<dbReference type="EC" id="2.1.1.72" evidence="1"/>
<dbReference type="Gene3D" id="3.40.50.150">
    <property type="entry name" value="Vaccinia Virus protein VP39"/>
    <property type="match status" value="1"/>
</dbReference>
<dbReference type="InterPro" id="IPR050953">
    <property type="entry name" value="N4_N6_ade-DNA_methylase"/>
</dbReference>
<keyword evidence="8" id="KW-0378">Hydrolase</keyword>
<comment type="catalytic activity">
    <reaction evidence="4">
        <text>a 2'-deoxyadenosine in DNA + S-adenosyl-L-methionine = an N(6)-methyl-2'-deoxyadenosine in DNA + S-adenosyl-L-homocysteine + H(+)</text>
        <dbReference type="Rhea" id="RHEA:15197"/>
        <dbReference type="Rhea" id="RHEA-COMP:12418"/>
        <dbReference type="Rhea" id="RHEA-COMP:12419"/>
        <dbReference type="ChEBI" id="CHEBI:15378"/>
        <dbReference type="ChEBI" id="CHEBI:57856"/>
        <dbReference type="ChEBI" id="CHEBI:59789"/>
        <dbReference type="ChEBI" id="CHEBI:90615"/>
        <dbReference type="ChEBI" id="CHEBI:90616"/>
        <dbReference type="EC" id="2.1.1.72"/>
    </reaction>
</comment>
<keyword evidence="9" id="KW-1185">Reference proteome</keyword>
<dbReference type="SUPFAM" id="SSF53335">
    <property type="entry name" value="S-adenosyl-L-methionine-dependent methyltransferases"/>
    <property type="match status" value="1"/>
</dbReference>
<dbReference type="PANTHER" id="PTHR33841:SF1">
    <property type="entry name" value="DNA METHYLTRANSFERASE A"/>
    <property type="match status" value="1"/>
</dbReference>
<reference evidence="8 9" key="1">
    <citation type="submission" date="2020-09" db="EMBL/GenBank/DDBJ databases">
        <title>Brevundimonas sp. LVF1 isolated from an oligotrophic pond in Goettingen, Germany.</title>
        <authorList>
            <person name="Friedrich I."/>
            <person name="Klassen A."/>
            <person name="Neubauer H."/>
            <person name="Schneider D."/>
            <person name="Hertel R."/>
            <person name="Daniel R."/>
        </authorList>
    </citation>
    <scope>NUCLEOTIDE SEQUENCE [LARGE SCALE GENOMIC DNA]</scope>
    <source>
        <strain evidence="8 9">LVF1</strain>
    </source>
</reference>
<accession>A0ABX7SG60</accession>
<dbReference type="Pfam" id="PF20465">
    <property type="entry name" value="MmeI_hel"/>
    <property type="match status" value="1"/>
</dbReference>
<feature type="domain" description="MmeI-like N-terminal" evidence="5">
    <location>
        <begin position="1"/>
        <end position="221"/>
    </location>
</feature>
<dbReference type="PRINTS" id="PR00507">
    <property type="entry name" value="N12N6MTFRASE"/>
</dbReference>
<keyword evidence="2" id="KW-0489">Methyltransferase</keyword>
<feature type="domain" description="MmeI-like DNA-methyltransferase" evidence="7">
    <location>
        <begin position="408"/>
        <end position="691"/>
    </location>
</feature>
<dbReference type="InterPro" id="IPR046816">
    <property type="entry name" value="MmeI_Mtase"/>
</dbReference>
<proteinExistence type="predicted"/>
<dbReference type="RefSeq" id="WP_207822027.1">
    <property type="nucleotide sequence ID" value="NZ_CP062006.1"/>
</dbReference>
<dbReference type="Proteomes" id="UP000663942">
    <property type="component" value="Chromosome"/>
</dbReference>
<dbReference type="InterPro" id="IPR002052">
    <property type="entry name" value="DNA_methylase_N6_adenine_CS"/>
</dbReference>
<dbReference type="GO" id="GO:0004519">
    <property type="term" value="F:endonuclease activity"/>
    <property type="evidence" value="ECO:0007669"/>
    <property type="project" value="UniProtKB-KW"/>
</dbReference>
<sequence>MDADDFIRRWSEAPISERAHYQTFVAQLCRLIGVAAPDDERTGDLDYCFERPVKFLHEDGGSHPGYIDCYRRGAFVLEAKQSGKRGAGGALDPQPQLALFGGRGRKVAPGPPNALETLMRNAKRQAENYAKALDEWPPFIVVVDVGRAIELWSDFGRQGKAYVPFPDRARYRIEMADLRDEAVRDRLRRVWSDPMSLDPAARVAEVTTDIAARLAWLVRSIGGRLAIGVDGRPDPVTRAARANQTALFVMQCIFAMFADSVGLIEDKGFRRFLESYRGQADQFHLGAGDFFRRMDQGGHCSAIRQTLRRFNGGLFRHVAALPITEDELEALIAAARRDWASVEPAIFGALLEQALDPTERGELGAHYTPRAYVERLVEPTLMEPLRADWEAAEASAIGLFMAGDHRGARQMVRQFHHDLCHIRVLDPACGTGNFLYVAMGMMKELEGEVLAVLAEMGEAQGSLALDGHTVSPEQFWGLEKNAYAAWIAEMVMWIGYLQWHFRVYGDAKPSEPILRNFEKIRQTDALLSWSREELVRDAVGRPITRARPSSRTGRKAGDAPDLFPVAEDREVVRLIDPRPTPWPDVHFIIGNPPFIGGKDLRRELGDGYVDALWQVRQGRFRSADLVTAWWDRAADILTAKGSSLRRFGFITTNSITQTFSRRVLEHHLKSEPSMRLVLAIPDHPWIKGGDRAAVRIAMTVAERGEPDGHGRLLTVVSEAGLHTDAPEIVFSEERGAISADLSVSAPVSDAAPLKANAVLAMRGVQLMGAGFMVAPDRAAALLSASEPEAASPIRAYRNGRDLADRPRGVNVIDLFGWEESEVRRRHPAIFQHVLETVKPERDHNNRTSYRDNWWIFGEPRRELRPAIEGLGRYIATVETAKHRWFRFLDADILPDNKLVVIASDDAAVLGVLSSRLHQQWFVANSARIGVYDGDAVYVKGACFDAFPFPDLSGRARAEIAILADEIDGLRAKVMAQHDFLTMTGLYNARARLASGAPLTESERTVHDAGCIGLLDHLHRRLDAAVMAAYGWPADLSAQEAVARLVALNRDRVVEEARGEVRFLRPDFQAGRVKAPRRAVQIEATFDVSASLPSLPDAPGPMASALLHALRQEGVPVGPRALAARFGGRRGRRMEDRIEQTLAVLAVAGSVQRTENGWFTPRRL</sequence>